<sequence length="179" mass="19798">MHSERSGGGSGDFEPICIDCVSPVFGDLHGRGPRTIAAQRTPTDYVTPGWLALLRRSVRAHAHLRGMTSWYGAEAIHGSVLWKNSLYCTVPWRMDGLTRCFSERLSSNGLKPSPYEGSTTFISAYSDATIKPNNTRYPVAVYTKRPHELCSRTWIHSGAARRAHNGPMSREGSVALKLH</sequence>
<organism evidence="1 2">
    <name type="scientific">Iphiclides podalirius</name>
    <name type="common">scarce swallowtail</name>
    <dbReference type="NCBI Taxonomy" id="110791"/>
    <lineage>
        <taxon>Eukaryota</taxon>
        <taxon>Metazoa</taxon>
        <taxon>Ecdysozoa</taxon>
        <taxon>Arthropoda</taxon>
        <taxon>Hexapoda</taxon>
        <taxon>Insecta</taxon>
        <taxon>Pterygota</taxon>
        <taxon>Neoptera</taxon>
        <taxon>Endopterygota</taxon>
        <taxon>Lepidoptera</taxon>
        <taxon>Glossata</taxon>
        <taxon>Ditrysia</taxon>
        <taxon>Papilionoidea</taxon>
        <taxon>Papilionidae</taxon>
        <taxon>Papilioninae</taxon>
        <taxon>Iphiclides</taxon>
    </lineage>
</organism>
<dbReference type="EMBL" id="OW152815">
    <property type="protein sequence ID" value="CAH2063037.1"/>
    <property type="molecule type" value="Genomic_DNA"/>
</dbReference>
<dbReference type="Proteomes" id="UP000837857">
    <property type="component" value="Chromosome 3"/>
</dbReference>
<protein>
    <submittedName>
        <fullName evidence="1">Uncharacterized protein</fullName>
    </submittedName>
</protein>
<evidence type="ECO:0000313" key="2">
    <source>
        <dbReference type="Proteomes" id="UP000837857"/>
    </source>
</evidence>
<evidence type="ECO:0000313" key="1">
    <source>
        <dbReference type="EMBL" id="CAH2063037.1"/>
    </source>
</evidence>
<keyword evidence="2" id="KW-1185">Reference proteome</keyword>
<accession>A0ABN8IT36</accession>
<reference evidence="1" key="1">
    <citation type="submission" date="2022-03" db="EMBL/GenBank/DDBJ databases">
        <authorList>
            <person name="Martin H S."/>
        </authorList>
    </citation>
    <scope>NUCLEOTIDE SEQUENCE</scope>
</reference>
<feature type="non-terminal residue" evidence="1">
    <location>
        <position position="179"/>
    </location>
</feature>
<name>A0ABN8IT36_9NEOP</name>
<proteinExistence type="predicted"/>
<gene>
    <name evidence="1" type="ORF">IPOD504_LOCUS12352</name>
</gene>